<feature type="compositionally biased region" description="Polar residues" evidence="1">
    <location>
        <begin position="223"/>
        <end position="251"/>
    </location>
</feature>
<dbReference type="AlphaFoldDB" id="A0ABC8SRI1"/>
<dbReference type="PANTHER" id="PTHR36757">
    <property type="entry name" value="BNAANNG22500D PROTEIN"/>
    <property type="match status" value="1"/>
</dbReference>
<evidence type="ECO:0000313" key="3">
    <source>
        <dbReference type="Proteomes" id="UP001642360"/>
    </source>
</evidence>
<evidence type="ECO:0000313" key="2">
    <source>
        <dbReference type="EMBL" id="CAK9159505.1"/>
    </source>
</evidence>
<comment type="caution">
    <text evidence="2">The sequence shown here is derived from an EMBL/GenBank/DDBJ whole genome shotgun (WGS) entry which is preliminary data.</text>
</comment>
<name>A0ABC8SRI1_9AQUA</name>
<sequence length="302" mass="33701">MAVDVYSEIPSLVVSPRISFSHDLREAEIVPVECHHHRSDAFLLDSPIDFDFCIGQTFKEELSPADELFANGKILPIEFKKIVPDTERTSHSSQTRQCWQSRGLGRSVSEVTKFVPTKEITKSEAVFVHPQTNKPSTTATESANEDTKKKMLKEFLSSSSEAEEEKPSSKCTKPFWQFGRSSSLNCDNSHNKGLFPSLQILLRSNSTGSAPNSGPRLLRKVSQKQNLQKQQSIPSSKASLSSTNVHCSYNPSKRPPLQKNCRSYSNGVRISPVLNIPPTYISVNLFGFGSFFCNGKSRKKKK</sequence>
<protein>
    <submittedName>
        <fullName evidence="2">Uncharacterized protein</fullName>
    </submittedName>
</protein>
<feature type="region of interest" description="Disordered" evidence="1">
    <location>
        <begin position="205"/>
        <end position="260"/>
    </location>
</feature>
<dbReference type="PANTHER" id="PTHR36757:SF1">
    <property type="entry name" value="GENOME ASSEMBLY, CHROMOSOME: A04"/>
    <property type="match status" value="1"/>
</dbReference>
<dbReference type="EMBL" id="CAUOFW020003369">
    <property type="protein sequence ID" value="CAK9159505.1"/>
    <property type="molecule type" value="Genomic_DNA"/>
</dbReference>
<accession>A0ABC8SRI1</accession>
<proteinExistence type="predicted"/>
<keyword evidence="3" id="KW-1185">Reference proteome</keyword>
<reference evidence="2 3" key="1">
    <citation type="submission" date="2024-02" db="EMBL/GenBank/DDBJ databases">
        <authorList>
            <person name="Vignale AGUSTIN F."/>
            <person name="Sosa J E."/>
            <person name="Modenutti C."/>
        </authorList>
    </citation>
    <scope>NUCLEOTIDE SEQUENCE [LARGE SCALE GENOMIC DNA]</scope>
</reference>
<dbReference type="Proteomes" id="UP001642360">
    <property type="component" value="Unassembled WGS sequence"/>
</dbReference>
<gene>
    <name evidence="2" type="ORF">ILEXP_LOCUS28199</name>
</gene>
<organism evidence="2 3">
    <name type="scientific">Ilex paraguariensis</name>
    <name type="common">yerba mate</name>
    <dbReference type="NCBI Taxonomy" id="185542"/>
    <lineage>
        <taxon>Eukaryota</taxon>
        <taxon>Viridiplantae</taxon>
        <taxon>Streptophyta</taxon>
        <taxon>Embryophyta</taxon>
        <taxon>Tracheophyta</taxon>
        <taxon>Spermatophyta</taxon>
        <taxon>Magnoliopsida</taxon>
        <taxon>eudicotyledons</taxon>
        <taxon>Gunneridae</taxon>
        <taxon>Pentapetalae</taxon>
        <taxon>asterids</taxon>
        <taxon>campanulids</taxon>
        <taxon>Aquifoliales</taxon>
        <taxon>Aquifoliaceae</taxon>
        <taxon>Ilex</taxon>
    </lineage>
</organism>
<evidence type="ECO:0000256" key="1">
    <source>
        <dbReference type="SAM" id="MobiDB-lite"/>
    </source>
</evidence>